<dbReference type="EMBL" id="JAKGSG010000005">
    <property type="protein sequence ID" value="MCF4119626.1"/>
    <property type="molecule type" value="Genomic_DNA"/>
</dbReference>
<gene>
    <name evidence="3" type="ORF">L1785_01370</name>
</gene>
<keyword evidence="2" id="KW-0732">Signal</keyword>
<feature type="signal peptide" evidence="2">
    <location>
        <begin position="1"/>
        <end position="28"/>
    </location>
</feature>
<feature type="compositionally biased region" description="Polar residues" evidence="1">
    <location>
        <begin position="41"/>
        <end position="50"/>
    </location>
</feature>
<proteinExistence type="predicted"/>
<reference evidence="3" key="1">
    <citation type="submission" date="2022-01" db="EMBL/GenBank/DDBJ databases">
        <title>Antribacter sp. nov., isolated from Guizhou of China.</title>
        <authorList>
            <person name="Chengliang C."/>
            <person name="Ya Z."/>
        </authorList>
    </citation>
    <scope>NUCLEOTIDE SEQUENCE</scope>
    <source>
        <strain evidence="3">KLBMP 9083</strain>
    </source>
</reference>
<dbReference type="Proteomes" id="UP001165405">
    <property type="component" value="Unassembled WGS sequence"/>
</dbReference>
<protein>
    <submittedName>
        <fullName evidence="3">Uncharacterized protein</fullName>
    </submittedName>
</protein>
<evidence type="ECO:0000313" key="3">
    <source>
        <dbReference type="EMBL" id="MCF4119626.1"/>
    </source>
</evidence>
<feature type="region of interest" description="Disordered" evidence="1">
    <location>
        <begin position="33"/>
        <end position="56"/>
    </location>
</feature>
<evidence type="ECO:0000313" key="4">
    <source>
        <dbReference type="Proteomes" id="UP001165405"/>
    </source>
</evidence>
<dbReference type="AlphaFoldDB" id="A0AA41U5R3"/>
<sequence>MILRSRRVAARTAAVAVTGLTLALLLSACGSDGEPDAEASGTPSVTVTEPQSDDGPLNANEACAAMYVYDDEHLADRVAAALLDVSQDGLDPTMADRMHALAIDLGRLQDRVPEEFRDPIAQIRVPFVQVQEKLDAMDGGDLQLDIGAATEGLRAYEALC</sequence>
<name>A0AA41U5R3_9MICO</name>
<organism evidence="3 4">
    <name type="scientific">Antribacter soli</name>
    <dbReference type="NCBI Taxonomy" id="2910976"/>
    <lineage>
        <taxon>Bacteria</taxon>
        <taxon>Bacillati</taxon>
        <taxon>Actinomycetota</taxon>
        <taxon>Actinomycetes</taxon>
        <taxon>Micrococcales</taxon>
        <taxon>Promicromonosporaceae</taxon>
        <taxon>Antribacter</taxon>
    </lineage>
</organism>
<evidence type="ECO:0000256" key="1">
    <source>
        <dbReference type="SAM" id="MobiDB-lite"/>
    </source>
</evidence>
<dbReference type="PROSITE" id="PS51257">
    <property type="entry name" value="PROKAR_LIPOPROTEIN"/>
    <property type="match status" value="1"/>
</dbReference>
<accession>A0AA41U5R3</accession>
<dbReference type="RefSeq" id="WP_236087311.1">
    <property type="nucleotide sequence ID" value="NZ_JAKGSG010000005.1"/>
</dbReference>
<comment type="caution">
    <text evidence="3">The sequence shown here is derived from an EMBL/GenBank/DDBJ whole genome shotgun (WGS) entry which is preliminary data.</text>
</comment>
<keyword evidence="4" id="KW-1185">Reference proteome</keyword>
<feature type="chain" id="PRO_5041457300" evidence="2">
    <location>
        <begin position="29"/>
        <end position="160"/>
    </location>
</feature>
<evidence type="ECO:0000256" key="2">
    <source>
        <dbReference type="SAM" id="SignalP"/>
    </source>
</evidence>